<evidence type="ECO:0000313" key="8">
    <source>
        <dbReference type="EMBL" id="KAK2715145.1"/>
    </source>
</evidence>
<dbReference type="EMBL" id="JAVRJZ010000012">
    <property type="protein sequence ID" value="KAK2715145.1"/>
    <property type="molecule type" value="Genomic_DNA"/>
</dbReference>
<comment type="caution">
    <text evidence="8">The sequence shown here is derived from an EMBL/GenBank/DDBJ whole genome shotgun (WGS) entry which is preliminary data.</text>
</comment>
<reference evidence="8" key="1">
    <citation type="submission" date="2023-07" db="EMBL/GenBank/DDBJ databases">
        <title>Chromosome-level genome assembly of Artemia franciscana.</title>
        <authorList>
            <person name="Jo E."/>
        </authorList>
    </citation>
    <scope>NUCLEOTIDE SEQUENCE</scope>
    <source>
        <tissue evidence="8">Whole body</tissue>
    </source>
</reference>
<evidence type="ECO:0000256" key="1">
    <source>
        <dbReference type="ARBA" id="ARBA00000885"/>
    </source>
</evidence>
<dbReference type="GO" id="GO:0043161">
    <property type="term" value="P:proteasome-mediated ubiquitin-dependent protein catabolic process"/>
    <property type="evidence" value="ECO:0007669"/>
    <property type="project" value="TreeGrafter"/>
</dbReference>
<dbReference type="Gene3D" id="3.30.2410.10">
    <property type="entry name" value="Hect, E3 ligase catalytic domain"/>
    <property type="match status" value="1"/>
</dbReference>
<comment type="pathway">
    <text evidence="2">Protein modification; protein ubiquitination.</text>
</comment>
<evidence type="ECO:0000256" key="6">
    <source>
        <dbReference type="PROSITE-ProRule" id="PRU00104"/>
    </source>
</evidence>
<evidence type="ECO:0000313" key="9">
    <source>
        <dbReference type="Proteomes" id="UP001187531"/>
    </source>
</evidence>
<evidence type="ECO:0000256" key="5">
    <source>
        <dbReference type="ARBA" id="ARBA00022786"/>
    </source>
</evidence>
<protein>
    <recommendedName>
        <fullName evidence="3">HECT-type E3 ubiquitin transferase</fullName>
        <ecNumber evidence="3">2.3.2.26</ecNumber>
    </recommendedName>
</protein>
<dbReference type="Pfam" id="PF00632">
    <property type="entry name" value="HECT"/>
    <property type="match status" value="1"/>
</dbReference>
<dbReference type="Proteomes" id="UP001187531">
    <property type="component" value="Unassembled WGS sequence"/>
</dbReference>
<accession>A0AA88HSU4</accession>
<proteinExistence type="predicted"/>
<dbReference type="PANTHER" id="PTHR11254">
    <property type="entry name" value="HECT DOMAIN UBIQUITIN-PROTEIN LIGASE"/>
    <property type="match status" value="1"/>
</dbReference>
<dbReference type="SUPFAM" id="SSF56204">
    <property type="entry name" value="Hect, E3 ligase catalytic domain"/>
    <property type="match status" value="1"/>
</dbReference>
<dbReference type="InterPro" id="IPR035983">
    <property type="entry name" value="Hect_E3_ubiquitin_ligase"/>
</dbReference>
<gene>
    <name evidence="8" type="ORF">QYM36_009956</name>
</gene>
<dbReference type="InterPro" id="IPR000569">
    <property type="entry name" value="HECT_dom"/>
</dbReference>
<dbReference type="InterPro" id="IPR050409">
    <property type="entry name" value="E3_ubiq-protein_ligase"/>
</dbReference>
<evidence type="ECO:0000256" key="4">
    <source>
        <dbReference type="ARBA" id="ARBA00022679"/>
    </source>
</evidence>
<dbReference type="EC" id="2.3.2.26" evidence="3"/>
<dbReference type="GO" id="GO:0061630">
    <property type="term" value="F:ubiquitin protein ligase activity"/>
    <property type="evidence" value="ECO:0007669"/>
    <property type="project" value="UniProtKB-EC"/>
</dbReference>
<dbReference type="Gene3D" id="3.30.2160.10">
    <property type="entry name" value="Hect, E3 ligase catalytic domain"/>
    <property type="match status" value="1"/>
</dbReference>
<dbReference type="PROSITE" id="PS50237">
    <property type="entry name" value="HECT"/>
    <property type="match status" value="1"/>
</dbReference>
<keyword evidence="4" id="KW-0808">Transferase</keyword>
<dbReference type="GO" id="GO:0009966">
    <property type="term" value="P:regulation of signal transduction"/>
    <property type="evidence" value="ECO:0007669"/>
    <property type="project" value="UniProtKB-ARBA"/>
</dbReference>
<evidence type="ECO:0000256" key="3">
    <source>
        <dbReference type="ARBA" id="ARBA00012485"/>
    </source>
</evidence>
<dbReference type="AlphaFoldDB" id="A0AA88HSU4"/>
<evidence type="ECO:0000256" key="2">
    <source>
        <dbReference type="ARBA" id="ARBA00004906"/>
    </source>
</evidence>
<dbReference type="SMART" id="SM00119">
    <property type="entry name" value="HECTc"/>
    <property type="match status" value="1"/>
</dbReference>
<dbReference type="PANTHER" id="PTHR11254:SF429">
    <property type="entry name" value="E3 UBIQUITIN-PROTEIN LIGASE SU(DX)"/>
    <property type="match status" value="1"/>
</dbReference>
<name>A0AA88HSU4_ARTSF</name>
<keyword evidence="9" id="KW-1185">Reference proteome</keyword>
<comment type="catalytic activity">
    <reaction evidence="1">
        <text>S-ubiquitinyl-[E2 ubiquitin-conjugating enzyme]-L-cysteine + [acceptor protein]-L-lysine = [E2 ubiquitin-conjugating enzyme]-L-cysteine + N(6)-ubiquitinyl-[acceptor protein]-L-lysine.</text>
        <dbReference type="EC" id="2.3.2.26"/>
    </reaction>
</comment>
<keyword evidence="5 6" id="KW-0833">Ubl conjugation pathway</keyword>
<dbReference type="Gene3D" id="3.90.1750.10">
    <property type="entry name" value="Hect, E3 ligase catalytic domains"/>
    <property type="match status" value="1"/>
</dbReference>
<organism evidence="8 9">
    <name type="scientific">Artemia franciscana</name>
    <name type="common">Brine shrimp</name>
    <name type="synonym">Artemia sanfranciscana</name>
    <dbReference type="NCBI Taxonomy" id="6661"/>
    <lineage>
        <taxon>Eukaryota</taxon>
        <taxon>Metazoa</taxon>
        <taxon>Ecdysozoa</taxon>
        <taxon>Arthropoda</taxon>
        <taxon>Crustacea</taxon>
        <taxon>Branchiopoda</taxon>
        <taxon>Anostraca</taxon>
        <taxon>Artemiidae</taxon>
        <taxon>Artemia</taxon>
    </lineage>
</organism>
<evidence type="ECO:0000259" key="7">
    <source>
        <dbReference type="PROSITE" id="PS50237"/>
    </source>
</evidence>
<dbReference type="GO" id="GO:0005737">
    <property type="term" value="C:cytoplasm"/>
    <property type="evidence" value="ECO:0007669"/>
    <property type="project" value="TreeGrafter"/>
</dbReference>
<feature type="active site" description="Glycyl thioester intermediate" evidence="6">
    <location>
        <position position="513"/>
    </location>
</feature>
<dbReference type="GO" id="GO:0016567">
    <property type="term" value="P:protein ubiquitination"/>
    <property type="evidence" value="ECO:0007669"/>
    <property type="project" value="TreeGrafter"/>
</dbReference>
<sequence>MHKTQVCAALMLQETPCDEKFEIGFYLGGGAGENEFSVTLSSDVDSVKLTRNPTFVEATLSTIFDVTIEKNGFEIWQNFTVGCLVCLGRVLSCPYQFSLQLPENDPILEIRAQISDVSKLVRKFYIYKLNFNCKSQLGWFQEDLLVSRGLFKHIFIHKECFNLPAILDQSLGILGNSPNKGRLHEYMSLRKTLDICISRKNIEHSSFKVLMIQEHNGDFVKPLVVHFRGEIGEDISGLKREWLIELCNRITNPSFGLFQFADQLGSELCINKNCKAKSNHLQWFRFLGRVIALSVIHDCPCFPAFTKIFYKQFMSQEIEWSDLEYDKQFLQNLYFIKENDVDDLGLQFTVEEADDRYCKEMGLIEDGRFINVTNDNKKFYCDSMFSWKAGTSFIEEINGIIGGFNDVIPYELLSNSTAKQLKDSLVGLQNIDVKEWKDCTTYSDYKPDDKTITLFWEFVFSLGENDKRQLLKFWTGYENLPIGGFGSFSVVHYPGELEISRLEEDGLPESHVCSLSLQLPPYTNMETLAKRVRFAMNETKNFGKW</sequence>
<feature type="domain" description="HECT" evidence="7">
    <location>
        <begin position="215"/>
        <end position="543"/>
    </location>
</feature>